<feature type="compositionally biased region" description="Low complexity" evidence="4">
    <location>
        <begin position="266"/>
        <end position="285"/>
    </location>
</feature>
<dbReference type="Gene3D" id="3.10.350.10">
    <property type="entry name" value="LysM domain"/>
    <property type="match status" value="5"/>
</dbReference>
<feature type="region of interest" description="Disordered" evidence="4">
    <location>
        <begin position="263"/>
        <end position="287"/>
    </location>
</feature>
<feature type="compositionally biased region" description="Low complexity" evidence="4">
    <location>
        <begin position="180"/>
        <end position="194"/>
    </location>
</feature>
<feature type="region of interest" description="Disordered" evidence="4">
    <location>
        <begin position="180"/>
        <end position="199"/>
    </location>
</feature>
<dbReference type="GO" id="GO:0008061">
    <property type="term" value="F:chitin binding"/>
    <property type="evidence" value="ECO:0007669"/>
    <property type="project" value="UniProtKB-KW"/>
</dbReference>
<feature type="region of interest" description="Disordered" evidence="4">
    <location>
        <begin position="92"/>
        <end position="114"/>
    </location>
</feature>
<feature type="domain" description="LysM" evidence="6">
    <location>
        <begin position="209"/>
        <end position="256"/>
    </location>
</feature>
<evidence type="ECO:0000256" key="2">
    <source>
        <dbReference type="ARBA" id="ARBA00022729"/>
    </source>
</evidence>
<dbReference type="Proteomes" id="UP000240883">
    <property type="component" value="Unassembled WGS sequence"/>
</dbReference>
<name>A0A2T2N7R7_CORCC</name>
<protein>
    <recommendedName>
        <fullName evidence="6">LysM domain-containing protein</fullName>
    </recommendedName>
</protein>
<evidence type="ECO:0000256" key="1">
    <source>
        <dbReference type="ARBA" id="ARBA00022669"/>
    </source>
</evidence>
<feature type="domain" description="LysM" evidence="6">
    <location>
        <begin position="124"/>
        <end position="171"/>
    </location>
</feature>
<feature type="signal peptide" evidence="5">
    <location>
        <begin position="1"/>
        <end position="16"/>
    </location>
</feature>
<dbReference type="PANTHER" id="PTHR34997:SF2">
    <property type="entry name" value="LYSM DOMAIN-CONTAINING PROTEIN-RELATED"/>
    <property type="match status" value="1"/>
</dbReference>
<evidence type="ECO:0000259" key="6">
    <source>
        <dbReference type="PROSITE" id="PS51782"/>
    </source>
</evidence>
<feature type="compositionally biased region" description="Low complexity" evidence="4">
    <location>
        <begin position="94"/>
        <end position="105"/>
    </location>
</feature>
<evidence type="ECO:0000256" key="5">
    <source>
        <dbReference type="SAM" id="SignalP"/>
    </source>
</evidence>
<dbReference type="EMBL" id="KZ678144">
    <property type="protein sequence ID" value="PSN61474.1"/>
    <property type="molecule type" value="Genomic_DNA"/>
</dbReference>
<dbReference type="SUPFAM" id="SSF54106">
    <property type="entry name" value="LysM domain"/>
    <property type="match status" value="1"/>
</dbReference>
<gene>
    <name evidence="7" type="ORF">BS50DRAFT_651682</name>
</gene>
<dbReference type="InterPro" id="IPR036779">
    <property type="entry name" value="LysM_dom_sf"/>
</dbReference>
<reference evidence="7 8" key="1">
    <citation type="journal article" date="2018" name="Front. Microbiol.">
        <title>Genome-Wide Analysis of Corynespora cassiicola Leaf Fall Disease Putative Effectors.</title>
        <authorList>
            <person name="Lopez D."/>
            <person name="Ribeiro S."/>
            <person name="Label P."/>
            <person name="Fumanal B."/>
            <person name="Venisse J.S."/>
            <person name="Kohler A."/>
            <person name="de Oliveira R.R."/>
            <person name="Labutti K."/>
            <person name="Lipzen A."/>
            <person name="Lail K."/>
            <person name="Bauer D."/>
            <person name="Ohm R.A."/>
            <person name="Barry K.W."/>
            <person name="Spatafora J."/>
            <person name="Grigoriev I.V."/>
            <person name="Martin F.M."/>
            <person name="Pujade-Renaud V."/>
        </authorList>
    </citation>
    <scope>NUCLEOTIDE SEQUENCE [LARGE SCALE GENOMIC DNA]</scope>
    <source>
        <strain evidence="7 8">Philippines</strain>
    </source>
</reference>
<feature type="chain" id="PRO_5015461735" description="LysM domain-containing protein" evidence="5">
    <location>
        <begin position="17"/>
        <end position="437"/>
    </location>
</feature>
<evidence type="ECO:0000313" key="8">
    <source>
        <dbReference type="Proteomes" id="UP000240883"/>
    </source>
</evidence>
<evidence type="ECO:0000256" key="4">
    <source>
        <dbReference type="SAM" id="MobiDB-lite"/>
    </source>
</evidence>
<feature type="domain" description="LysM" evidence="6">
    <location>
        <begin position="298"/>
        <end position="344"/>
    </location>
</feature>
<accession>A0A2T2N7R7</accession>
<dbReference type="PROSITE" id="PS51782">
    <property type="entry name" value="LYSM"/>
    <property type="match status" value="3"/>
</dbReference>
<keyword evidence="3" id="KW-0843">Virulence</keyword>
<dbReference type="OrthoDB" id="2281372at2759"/>
<evidence type="ECO:0000256" key="3">
    <source>
        <dbReference type="ARBA" id="ARBA00023026"/>
    </source>
</evidence>
<keyword evidence="1" id="KW-0147">Chitin-binding</keyword>
<keyword evidence="2 5" id="KW-0732">Signal</keyword>
<dbReference type="SMART" id="SM00257">
    <property type="entry name" value="LysM"/>
    <property type="match status" value="2"/>
</dbReference>
<dbReference type="PANTHER" id="PTHR34997">
    <property type="entry name" value="AM15"/>
    <property type="match status" value="1"/>
</dbReference>
<organism evidence="7 8">
    <name type="scientific">Corynespora cassiicola Philippines</name>
    <dbReference type="NCBI Taxonomy" id="1448308"/>
    <lineage>
        <taxon>Eukaryota</taxon>
        <taxon>Fungi</taxon>
        <taxon>Dikarya</taxon>
        <taxon>Ascomycota</taxon>
        <taxon>Pezizomycotina</taxon>
        <taxon>Dothideomycetes</taxon>
        <taxon>Pleosporomycetidae</taxon>
        <taxon>Pleosporales</taxon>
        <taxon>Corynesporascaceae</taxon>
        <taxon>Corynespora</taxon>
    </lineage>
</organism>
<dbReference type="AlphaFoldDB" id="A0A2T2N7R7"/>
<proteinExistence type="predicted"/>
<dbReference type="InterPro" id="IPR052210">
    <property type="entry name" value="LysM1-like"/>
</dbReference>
<evidence type="ECO:0000313" key="7">
    <source>
        <dbReference type="EMBL" id="PSN61474.1"/>
    </source>
</evidence>
<dbReference type="InterPro" id="IPR018392">
    <property type="entry name" value="LysM"/>
</dbReference>
<dbReference type="STRING" id="1448308.A0A2T2N7R7"/>
<keyword evidence="8" id="KW-1185">Reference proteome</keyword>
<sequence>MLASALFFYLSASAAALSIDRRQDGPVDPSTDPDCNWYDNAVDSSSDCTYFEEFWGISHEDFVAWNPSVKDDCSGIKVGNSYCVEVIRKPTPTPSSSTPVATPTPTKTPKPSPVQDGVIDTCTNWYFAVANDDCTKITNKLKTFTVADFIKWNPAVGSACRDLWAETWYCVGIPGTPTAPVTTNTPSPTTTGTPKPSPTQEGLIEICEKFYYAVPDDTCAKVTSKFGTFTVREFITWNPAVGADCKNLQADVYYCVGIPGTPTAPPSSTKPSTPTSTSGNGISTPLPTQPSMVGNCDAFYYVGNNEGCQVIADKHGITLAQFLTWNPEAGASCRGLWADTYACVSIIGHTPSKPSTTLKTSTTAPKPTGCTVAHPTPTQGGSICNCKQWYLPAQNEYCADIEKKFGITATQFRLQWNPTVGSTCGGMWAASYLCVKG</sequence>